<keyword evidence="2" id="KW-1185">Reference proteome</keyword>
<dbReference type="Pfam" id="PF01042">
    <property type="entry name" value="Ribonuc_L-PSP"/>
    <property type="match status" value="1"/>
</dbReference>
<evidence type="ECO:0008006" key="3">
    <source>
        <dbReference type="Google" id="ProtNLM"/>
    </source>
</evidence>
<dbReference type="InterPro" id="IPR006175">
    <property type="entry name" value="YjgF/YER057c/UK114"/>
</dbReference>
<dbReference type="PANTHER" id="PTHR11803:SF39">
    <property type="entry name" value="2-IMINOBUTANOATE_2-IMINOPROPANOATE DEAMINASE"/>
    <property type="match status" value="1"/>
</dbReference>
<comment type="caution">
    <text evidence="1">The sequence shown here is derived from an EMBL/GenBank/DDBJ whole genome shotgun (WGS) entry which is preliminary data.</text>
</comment>
<protein>
    <recommendedName>
        <fullName evidence="3">2-iminobutanoate/2-iminopropanoate deaminase</fullName>
    </recommendedName>
</protein>
<dbReference type="Proteomes" id="UP000626148">
    <property type="component" value="Unassembled WGS sequence"/>
</dbReference>
<evidence type="ECO:0000313" key="1">
    <source>
        <dbReference type="EMBL" id="GGX54641.1"/>
    </source>
</evidence>
<organism evidence="1 2">
    <name type="scientific">Saccharospirillum salsuginis</name>
    <dbReference type="NCBI Taxonomy" id="418750"/>
    <lineage>
        <taxon>Bacteria</taxon>
        <taxon>Pseudomonadati</taxon>
        <taxon>Pseudomonadota</taxon>
        <taxon>Gammaproteobacteria</taxon>
        <taxon>Oceanospirillales</taxon>
        <taxon>Saccharospirillaceae</taxon>
        <taxon>Saccharospirillum</taxon>
    </lineage>
</organism>
<dbReference type="PANTHER" id="PTHR11803">
    <property type="entry name" value="2-IMINOBUTANOATE/2-IMINOPROPANOATE DEAMINASE RIDA"/>
    <property type="match status" value="1"/>
</dbReference>
<dbReference type="RefSeq" id="WP_229805321.1">
    <property type="nucleotide sequence ID" value="NZ_BMXR01000005.1"/>
</dbReference>
<dbReference type="EMBL" id="BMXR01000005">
    <property type="protein sequence ID" value="GGX54641.1"/>
    <property type="molecule type" value="Genomic_DNA"/>
</dbReference>
<reference evidence="1" key="1">
    <citation type="journal article" date="2014" name="Int. J. Syst. Evol. Microbiol.">
        <title>Complete genome sequence of Corynebacterium casei LMG S-19264T (=DSM 44701T), isolated from a smear-ripened cheese.</title>
        <authorList>
            <consortium name="US DOE Joint Genome Institute (JGI-PGF)"/>
            <person name="Walter F."/>
            <person name="Albersmeier A."/>
            <person name="Kalinowski J."/>
            <person name="Ruckert C."/>
        </authorList>
    </citation>
    <scope>NUCLEOTIDE SEQUENCE</scope>
    <source>
        <strain evidence="1">KCTC 22169</strain>
    </source>
</reference>
<evidence type="ECO:0000313" key="2">
    <source>
        <dbReference type="Proteomes" id="UP000626148"/>
    </source>
</evidence>
<sequence length="127" mass="13990">MEFRNDPNLPEPDFPGSHMVLDDRYVFISGLVAADLRADTPELGDVATETDAVMRALDSMLKSVGSGLESAVRVDVHLADLRDIDAMARVYEAFFKPGRYPARTCTESPRLCGGCRVEITVMARRAL</sequence>
<name>A0A918K971_9GAMM</name>
<reference evidence="1" key="2">
    <citation type="submission" date="2020-09" db="EMBL/GenBank/DDBJ databases">
        <authorList>
            <person name="Sun Q."/>
            <person name="Kim S."/>
        </authorList>
    </citation>
    <scope>NUCLEOTIDE SEQUENCE</scope>
    <source>
        <strain evidence="1">KCTC 22169</strain>
    </source>
</reference>
<dbReference type="GO" id="GO:0005829">
    <property type="term" value="C:cytosol"/>
    <property type="evidence" value="ECO:0007669"/>
    <property type="project" value="TreeGrafter"/>
</dbReference>
<dbReference type="AlphaFoldDB" id="A0A918K971"/>
<accession>A0A918K971</accession>
<dbReference type="SUPFAM" id="SSF55298">
    <property type="entry name" value="YjgF-like"/>
    <property type="match status" value="1"/>
</dbReference>
<dbReference type="Gene3D" id="3.30.1330.40">
    <property type="entry name" value="RutC-like"/>
    <property type="match status" value="1"/>
</dbReference>
<dbReference type="CDD" id="cd00448">
    <property type="entry name" value="YjgF_YER057c_UK114_family"/>
    <property type="match status" value="1"/>
</dbReference>
<dbReference type="GO" id="GO:0019239">
    <property type="term" value="F:deaminase activity"/>
    <property type="evidence" value="ECO:0007669"/>
    <property type="project" value="TreeGrafter"/>
</dbReference>
<proteinExistence type="predicted"/>
<dbReference type="InterPro" id="IPR035959">
    <property type="entry name" value="RutC-like_sf"/>
</dbReference>
<gene>
    <name evidence="1" type="ORF">GCM10007392_22580</name>
</gene>